<accession>L0KX51</accession>
<keyword evidence="1" id="KW-1133">Transmembrane helix</keyword>
<keyword evidence="1" id="KW-0812">Transmembrane</keyword>
<evidence type="ECO:0000313" key="3">
    <source>
        <dbReference type="Proteomes" id="UP000010866"/>
    </source>
</evidence>
<keyword evidence="1" id="KW-0472">Membrane</keyword>
<sequence precursor="true">MPKDKIRLFYILSLLILGSIIVLFAQGVLSGLSESSSKPVAEISRIDMYDDLYGNYSKISVFLANNDTISHNFSINTYYAEELKHSLNVTVKKSKTFFYQRDVLPNEIPVSKNQTINSTLRVAKFVVYMDDKPEPFEEAFFVFNNE</sequence>
<evidence type="ECO:0000256" key="1">
    <source>
        <dbReference type="SAM" id="Phobius"/>
    </source>
</evidence>
<dbReference type="HOGENOM" id="CLU_1773187_0_0_2"/>
<organism evidence="2 3">
    <name type="scientific">Methanomethylovorans hollandica (strain DSM 15978 / NBRC 107637 / DMS1)</name>
    <dbReference type="NCBI Taxonomy" id="867904"/>
    <lineage>
        <taxon>Archaea</taxon>
        <taxon>Methanobacteriati</taxon>
        <taxon>Methanobacteriota</taxon>
        <taxon>Stenosarchaea group</taxon>
        <taxon>Methanomicrobia</taxon>
        <taxon>Methanosarcinales</taxon>
        <taxon>Methanosarcinaceae</taxon>
        <taxon>Methanomethylovorans</taxon>
    </lineage>
</organism>
<dbReference type="EMBL" id="CP003362">
    <property type="protein sequence ID" value="AGB49701.1"/>
    <property type="molecule type" value="Genomic_DNA"/>
</dbReference>
<gene>
    <name evidence="2" type="ordered locus">Metho_1497</name>
</gene>
<name>L0KX51_METHD</name>
<reference evidence="3" key="1">
    <citation type="submission" date="2012-02" db="EMBL/GenBank/DDBJ databases">
        <title>Complete sequence of chromosome of Methanomethylovorans hollandica DSM 15978.</title>
        <authorList>
            <person name="Lucas S."/>
            <person name="Copeland A."/>
            <person name="Lapidus A."/>
            <person name="Glavina del Rio T."/>
            <person name="Dalin E."/>
            <person name="Tice H."/>
            <person name="Bruce D."/>
            <person name="Goodwin L."/>
            <person name="Pitluck S."/>
            <person name="Peters L."/>
            <person name="Mikhailova N."/>
            <person name="Held B."/>
            <person name="Kyrpides N."/>
            <person name="Mavromatis K."/>
            <person name="Ivanova N."/>
            <person name="Brettin T."/>
            <person name="Detter J.C."/>
            <person name="Han C."/>
            <person name="Larimer F."/>
            <person name="Land M."/>
            <person name="Hauser L."/>
            <person name="Markowitz V."/>
            <person name="Cheng J.-F."/>
            <person name="Hugenholtz P."/>
            <person name="Woyke T."/>
            <person name="Wu D."/>
            <person name="Spring S."/>
            <person name="Schroeder M."/>
            <person name="Brambilla E."/>
            <person name="Klenk H.-P."/>
            <person name="Eisen J.A."/>
        </authorList>
    </citation>
    <scope>NUCLEOTIDE SEQUENCE [LARGE SCALE GENOMIC DNA]</scope>
    <source>
        <strain evidence="3">DSM 15978 / NBRC 107637 / DMS1</strain>
    </source>
</reference>
<dbReference type="STRING" id="867904.Metho_1497"/>
<keyword evidence="3" id="KW-1185">Reference proteome</keyword>
<feature type="transmembrane region" description="Helical" evidence="1">
    <location>
        <begin position="7"/>
        <end position="29"/>
    </location>
</feature>
<dbReference type="AlphaFoldDB" id="L0KX51"/>
<dbReference type="KEGG" id="mhz:Metho_1497"/>
<protein>
    <submittedName>
        <fullName evidence="2">Uncharacterized protein</fullName>
    </submittedName>
</protein>
<dbReference type="RefSeq" id="WP_015324866.1">
    <property type="nucleotide sequence ID" value="NC_019977.1"/>
</dbReference>
<proteinExistence type="predicted"/>
<dbReference type="GeneID" id="14407306"/>
<dbReference type="Proteomes" id="UP000010866">
    <property type="component" value="Chromosome"/>
</dbReference>
<evidence type="ECO:0000313" key="2">
    <source>
        <dbReference type="EMBL" id="AGB49701.1"/>
    </source>
</evidence>